<dbReference type="GO" id="GO:0043190">
    <property type="term" value="C:ATP-binding cassette (ABC) transporter complex"/>
    <property type="evidence" value="ECO:0007669"/>
    <property type="project" value="InterPro"/>
</dbReference>
<evidence type="ECO:0000313" key="4">
    <source>
        <dbReference type="EMBL" id="BCB73828.1"/>
    </source>
</evidence>
<feature type="region of interest" description="Disordered" evidence="1">
    <location>
        <begin position="151"/>
        <end position="174"/>
    </location>
</feature>
<dbReference type="GO" id="GO:1904680">
    <property type="term" value="F:peptide transmembrane transporter activity"/>
    <property type="evidence" value="ECO:0007669"/>
    <property type="project" value="TreeGrafter"/>
</dbReference>
<dbReference type="PANTHER" id="PTHR30290">
    <property type="entry name" value="PERIPLASMIC BINDING COMPONENT OF ABC TRANSPORTER"/>
    <property type="match status" value="1"/>
</dbReference>
<dbReference type="InterPro" id="IPR030678">
    <property type="entry name" value="Peptide/Ni-bd"/>
</dbReference>
<evidence type="ECO:0000313" key="5">
    <source>
        <dbReference type="Proteomes" id="UP000502508"/>
    </source>
</evidence>
<organism evidence="4 5">
    <name type="scientific">Phytohabitans flavus</name>
    <dbReference type="NCBI Taxonomy" id="1076124"/>
    <lineage>
        <taxon>Bacteria</taxon>
        <taxon>Bacillati</taxon>
        <taxon>Actinomycetota</taxon>
        <taxon>Actinomycetes</taxon>
        <taxon>Micromonosporales</taxon>
        <taxon>Micromonosporaceae</taxon>
    </lineage>
</organism>
<reference evidence="4 5" key="1">
    <citation type="submission" date="2020-03" db="EMBL/GenBank/DDBJ databases">
        <title>Whole genome shotgun sequence of Phytohabitans flavus NBRC 107702.</title>
        <authorList>
            <person name="Komaki H."/>
            <person name="Tamura T."/>
        </authorList>
    </citation>
    <scope>NUCLEOTIDE SEQUENCE [LARGE SCALE GENOMIC DNA]</scope>
    <source>
        <strain evidence="4 5">NBRC 107702</strain>
    </source>
</reference>
<dbReference type="Proteomes" id="UP000502508">
    <property type="component" value="Chromosome"/>
</dbReference>
<dbReference type="EMBL" id="AP022870">
    <property type="protein sequence ID" value="BCB73828.1"/>
    <property type="molecule type" value="Genomic_DNA"/>
</dbReference>
<keyword evidence="2" id="KW-0732">Signal</keyword>
<feature type="domain" description="Solute-binding protein family 5" evidence="3">
    <location>
        <begin position="86"/>
        <end position="471"/>
    </location>
</feature>
<proteinExistence type="predicted"/>
<dbReference type="Pfam" id="PF00496">
    <property type="entry name" value="SBP_bac_5"/>
    <property type="match status" value="1"/>
</dbReference>
<dbReference type="Gene3D" id="3.40.190.10">
    <property type="entry name" value="Periplasmic binding protein-like II"/>
    <property type="match status" value="1"/>
</dbReference>
<reference evidence="4 5" key="2">
    <citation type="submission" date="2020-03" db="EMBL/GenBank/DDBJ databases">
        <authorList>
            <person name="Ichikawa N."/>
            <person name="Kimura A."/>
            <person name="Kitahashi Y."/>
            <person name="Uohara A."/>
        </authorList>
    </citation>
    <scope>NUCLEOTIDE SEQUENCE [LARGE SCALE GENOMIC DNA]</scope>
    <source>
        <strain evidence="4 5">NBRC 107702</strain>
    </source>
</reference>
<dbReference type="PROSITE" id="PS51257">
    <property type="entry name" value="PROKAR_LIPOPROTEIN"/>
    <property type="match status" value="1"/>
</dbReference>
<dbReference type="RefSeq" id="WP_232070899.1">
    <property type="nucleotide sequence ID" value="NZ_AP022870.1"/>
</dbReference>
<evidence type="ECO:0000259" key="3">
    <source>
        <dbReference type="Pfam" id="PF00496"/>
    </source>
</evidence>
<sequence>MVHKMHRSKHALALTAVAALSLVAAGCSSGGEDTGDPDATANATITINGTQPEVGLVPGNTSETGGGNILDHLWTGLITYPPGGGEPQNAVAESIDTADSQNYTVKIKKGTKFHDGTEVTAKSFVDAWNFTALATNGQQQASFFGDIEGFAEVNPEDPDGEGPQKAPEPKAQTMSGLKVVDDHTFTIKLQAPFSIFKTKLGFSAYSPMPAAFFEQGPDKFGRNPIGNGPVKFVSWQDNVEIKLARFDDYTVGDKVKVKEVRVKLYQEDTAAYADLESNNLDFLQQVPVVSLAGERWKSDLGDRALAIDIPVVQIITFPIYDPRFKNPDVRRAISLAINREEIASKIFFNTRTPATSWAAPGTPGTDQYTCTACAYNKDEAVALLQKAGGFSGKLVFYYNADSSHKDWIEAVAQSVKNTLGIDAIAQGIPTFDTFRQQVNARKMQGPFRAAWQGDYPDGENWIGPLYVKAAASNDGLYDNADVNRLYAEGTKAPSEEAAHAKFAEAIKIVDAEVPAMPIVAVSQQSGISERLKPIKTSWVGVIDLASVELK</sequence>
<dbReference type="SUPFAM" id="SSF53850">
    <property type="entry name" value="Periplasmic binding protein-like II"/>
    <property type="match status" value="1"/>
</dbReference>
<feature type="signal peptide" evidence="2">
    <location>
        <begin position="1"/>
        <end position="24"/>
    </location>
</feature>
<evidence type="ECO:0000256" key="1">
    <source>
        <dbReference type="SAM" id="MobiDB-lite"/>
    </source>
</evidence>
<keyword evidence="5" id="KW-1185">Reference proteome</keyword>
<feature type="chain" id="PRO_5039708711" evidence="2">
    <location>
        <begin position="25"/>
        <end position="550"/>
    </location>
</feature>
<protein>
    <submittedName>
        <fullName evidence="4">Peptide ABC transporter substrate-binding protein</fullName>
    </submittedName>
</protein>
<name>A0A6F8XJ55_9ACTN</name>
<accession>A0A6F8XJ55</accession>
<dbReference type="AlphaFoldDB" id="A0A6F8XJ55"/>
<dbReference type="InterPro" id="IPR000914">
    <property type="entry name" value="SBP_5_dom"/>
</dbReference>
<dbReference type="Gene3D" id="3.90.76.10">
    <property type="entry name" value="Dipeptide-binding Protein, Domain 1"/>
    <property type="match status" value="1"/>
</dbReference>
<dbReference type="GO" id="GO:0042597">
    <property type="term" value="C:periplasmic space"/>
    <property type="evidence" value="ECO:0007669"/>
    <property type="project" value="UniProtKB-ARBA"/>
</dbReference>
<dbReference type="PANTHER" id="PTHR30290:SF83">
    <property type="entry name" value="ABC TRANSPORTER SUBSTRATE-BINDING PROTEIN"/>
    <property type="match status" value="1"/>
</dbReference>
<evidence type="ECO:0000256" key="2">
    <source>
        <dbReference type="SAM" id="SignalP"/>
    </source>
</evidence>
<dbReference type="InterPro" id="IPR039424">
    <property type="entry name" value="SBP_5"/>
</dbReference>
<dbReference type="KEGG" id="pfla:Pflav_002380"/>
<dbReference type="CDD" id="cd00995">
    <property type="entry name" value="PBP2_NikA_DppA_OppA_like"/>
    <property type="match status" value="1"/>
</dbReference>
<dbReference type="Gene3D" id="3.10.105.10">
    <property type="entry name" value="Dipeptide-binding Protein, Domain 3"/>
    <property type="match status" value="1"/>
</dbReference>
<dbReference type="PIRSF" id="PIRSF002741">
    <property type="entry name" value="MppA"/>
    <property type="match status" value="1"/>
</dbReference>
<gene>
    <name evidence="4" type="ORF">Pflav_002380</name>
</gene>
<dbReference type="GO" id="GO:0015833">
    <property type="term" value="P:peptide transport"/>
    <property type="evidence" value="ECO:0007669"/>
    <property type="project" value="TreeGrafter"/>
</dbReference>